<dbReference type="AlphaFoldDB" id="D2BF59"/>
<name>D2BF59_STRRD</name>
<organism evidence="2 3">
    <name type="scientific">Streptosporangium roseum (strain ATCC 12428 / DSM 43021 / JCM 3005 / KCTC 9067 / NCIMB 10171 / NRRL 2505 / NI 9100)</name>
    <dbReference type="NCBI Taxonomy" id="479432"/>
    <lineage>
        <taxon>Bacteria</taxon>
        <taxon>Bacillati</taxon>
        <taxon>Actinomycetota</taxon>
        <taxon>Actinomycetes</taxon>
        <taxon>Streptosporangiales</taxon>
        <taxon>Streptosporangiaceae</taxon>
        <taxon>Streptosporangium</taxon>
    </lineage>
</organism>
<protein>
    <submittedName>
        <fullName evidence="2">Uncharacterized protein</fullName>
    </submittedName>
</protein>
<keyword evidence="3" id="KW-1185">Reference proteome</keyword>
<dbReference type="KEGG" id="sro:Sros_3484"/>
<feature type="transmembrane region" description="Helical" evidence="1">
    <location>
        <begin position="114"/>
        <end position="131"/>
    </location>
</feature>
<keyword evidence="1" id="KW-0472">Membrane</keyword>
<sequence length="199" mass="20700">MVFSPGGAAERMASVTPMASALRLPRALVFATLCLVVSGGGHVLAGGAPIPVPLAVLGALIAFCPAYALNGRERGLESVLPATVATQILLHELFTRAAPAPHTAPLADHGHPGAGMTVIHLVVALLTGWWLHRGESALWLMIRLYGTRMPVIRLLLVTAIGTAPPAWQAAPASDVRPYGGWDVSPTLRRRGPPLSQGAG</sequence>
<keyword evidence="1" id="KW-0812">Transmembrane</keyword>
<keyword evidence="1" id="KW-1133">Transmembrane helix</keyword>
<proteinExistence type="predicted"/>
<evidence type="ECO:0000313" key="3">
    <source>
        <dbReference type="Proteomes" id="UP000002029"/>
    </source>
</evidence>
<reference evidence="2 3" key="1">
    <citation type="journal article" date="2010" name="Stand. Genomic Sci.">
        <title>Complete genome sequence of Streptosporangium roseum type strain (NI 9100).</title>
        <authorList>
            <person name="Nolan M."/>
            <person name="Sikorski J."/>
            <person name="Jando M."/>
            <person name="Lucas S."/>
            <person name="Lapidus A."/>
            <person name="Glavina Del Rio T."/>
            <person name="Chen F."/>
            <person name="Tice H."/>
            <person name="Pitluck S."/>
            <person name="Cheng J.F."/>
            <person name="Chertkov O."/>
            <person name="Sims D."/>
            <person name="Meincke L."/>
            <person name="Brettin T."/>
            <person name="Han C."/>
            <person name="Detter J.C."/>
            <person name="Bruce D."/>
            <person name="Goodwin L."/>
            <person name="Land M."/>
            <person name="Hauser L."/>
            <person name="Chang Y.J."/>
            <person name="Jeffries C.D."/>
            <person name="Ivanova N."/>
            <person name="Mavromatis K."/>
            <person name="Mikhailova N."/>
            <person name="Chen A."/>
            <person name="Palaniappan K."/>
            <person name="Chain P."/>
            <person name="Rohde M."/>
            <person name="Goker M."/>
            <person name="Bristow J."/>
            <person name="Eisen J.A."/>
            <person name="Markowitz V."/>
            <person name="Hugenholtz P."/>
            <person name="Kyrpides N.C."/>
            <person name="Klenk H.P."/>
        </authorList>
    </citation>
    <scope>NUCLEOTIDE SEQUENCE [LARGE SCALE GENOMIC DNA]</scope>
    <source>
        <strain evidence="3">ATCC 12428 / DSM 43021 / JCM 3005 / NI 9100</strain>
    </source>
</reference>
<dbReference type="Proteomes" id="UP000002029">
    <property type="component" value="Chromosome"/>
</dbReference>
<evidence type="ECO:0000256" key="1">
    <source>
        <dbReference type="SAM" id="Phobius"/>
    </source>
</evidence>
<feature type="transmembrane region" description="Helical" evidence="1">
    <location>
        <begin position="76"/>
        <end position="94"/>
    </location>
</feature>
<feature type="transmembrane region" description="Helical" evidence="1">
    <location>
        <begin position="151"/>
        <end position="170"/>
    </location>
</feature>
<feature type="transmembrane region" description="Helical" evidence="1">
    <location>
        <begin position="27"/>
        <end position="44"/>
    </location>
</feature>
<feature type="transmembrane region" description="Helical" evidence="1">
    <location>
        <begin position="50"/>
        <end position="69"/>
    </location>
</feature>
<dbReference type="EMBL" id="CP001814">
    <property type="protein sequence ID" value="ACZ86420.1"/>
    <property type="molecule type" value="Genomic_DNA"/>
</dbReference>
<gene>
    <name evidence="2" type="ordered locus">Sros_3484</name>
</gene>
<accession>D2BF59</accession>
<dbReference type="HOGENOM" id="CLU_075566_1_1_11"/>
<evidence type="ECO:0000313" key="2">
    <source>
        <dbReference type="EMBL" id="ACZ86420.1"/>
    </source>
</evidence>